<reference evidence="1" key="2">
    <citation type="submission" date="2021-10" db="EMBL/GenBank/DDBJ databases">
        <title>Phylogenomics reveals ancestral predisposition of the termite-cultivated fungus Termitomyces towards a domesticated lifestyle.</title>
        <authorList>
            <person name="Auxier B."/>
            <person name="Grum-Grzhimaylo A."/>
            <person name="Cardenas M.E."/>
            <person name="Lodge J.D."/>
            <person name="Laessoe T."/>
            <person name="Pedersen O."/>
            <person name="Smith M.E."/>
            <person name="Kuyper T.W."/>
            <person name="Franco-Molano E.A."/>
            <person name="Baroni T.J."/>
            <person name="Aanen D.K."/>
        </authorList>
    </citation>
    <scope>NUCLEOTIDE SEQUENCE</scope>
    <source>
        <strain evidence="1">D49</strain>
    </source>
</reference>
<dbReference type="AlphaFoldDB" id="A0A9P7K363"/>
<comment type="caution">
    <text evidence="1">The sequence shown here is derived from an EMBL/GenBank/DDBJ whole genome shotgun (WGS) entry which is preliminary data.</text>
</comment>
<accession>A0A9P7K363</accession>
<reference evidence="1" key="1">
    <citation type="submission" date="2021-02" db="EMBL/GenBank/DDBJ databases">
        <authorList>
            <person name="Nieuwenhuis M."/>
            <person name="Van De Peppel L.J.J."/>
        </authorList>
    </citation>
    <scope>NUCLEOTIDE SEQUENCE</scope>
    <source>
        <strain evidence="1">D49</strain>
    </source>
</reference>
<evidence type="ECO:0000313" key="2">
    <source>
        <dbReference type="Proteomes" id="UP000717328"/>
    </source>
</evidence>
<name>A0A9P7K363_9AGAR</name>
<dbReference type="Proteomes" id="UP000717328">
    <property type="component" value="Unassembled WGS sequence"/>
</dbReference>
<keyword evidence="2" id="KW-1185">Reference proteome</keyword>
<proteinExistence type="predicted"/>
<organism evidence="1 2">
    <name type="scientific">Sphagnurus paluster</name>
    <dbReference type="NCBI Taxonomy" id="117069"/>
    <lineage>
        <taxon>Eukaryota</taxon>
        <taxon>Fungi</taxon>
        <taxon>Dikarya</taxon>
        <taxon>Basidiomycota</taxon>
        <taxon>Agaricomycotina</taxon>
        <taxon>Agaricomycetes</taxon>
        <taxon>Agaricomycetidae</taxon>
        <taxon>Agaricales</taxon>
        <taxon>Tricholomatineae</taxon>
        <taxon>Lyophyllaceae</taxon>
        <taxon>Sphagnurus</taxon>
    </lineage>
</organism>
<protein>
    <submittedName>
        <fullName evidence="1">Uncharacterized protein</fullName>
    </submittedName>
</protein>
<sequence length="147" mass="16745">MPQKGWYAISKLATAALLHVVRLPSCRKLVLDNVLFPYVHLLPLTQLRHLKLASRRAISQNTATNDVALALPTQLQFLETLKIEFGDRIAHTRDELQSLSIERLLEYRLRIHTDIVEPNQRLFDLGSASLVRLDVEFSTGRPQHSAD</sequence>
<dbReference type="EMBL" id="JABCKI010006201">
    <property type="protein sequence ID" value="KAG5635023.1"/>
    <property type="molecule type" value="Genomic_DNA"/>
</dbReference>
<gene>
    <name evidence="1" type="ORF">H0H81_012682</name>
</gene>
<evidence type="ECO:0000313" key="1">
    <source>
        <dbReference type="EMBL" id="KAG5635023.1"/>
    </source>
</evidence>